<organism evidence="3 4">
    <name type="scientific">Antribacter soli</name>
    <dbReference type="NCBI Taxonomy" id="2910976"/>
    <lineage>
        <taxon>Bacteria</taxon>
        <taxon>Bacillati</taxon>
        <taxon>Actinomycetota</taxon>
        <taxon>Actinomycetes</taxon>
        <taxon>Micrococcales</taxon>
        <taxon>Promicromonosporaceae</taxon>
        <taxon>Antribacter</taxon>
    </lineage>
</organism>
<feature type="transmembrane region" description="Helical" evidence="2">
    <location>
        <begin position="207"/>
        <end position="229"/>
    </location>
</feature>
<reference evidence="3" key="1">
    <citation type="submission" date="2022-01" db="EMBL/GenBank/DDBJ databases">
        <title>Antribacter sp. nov., isolated from Guizhou of China.</title>
        <authorList>
            <person name="Chengliang C."/>
            <person name="Ya Z."/>
        </authorList>
    </citation>
    <scope>NUCLEOTIDE SEQUENCE</scope>
    <source>
        <strain evidence="3">KLBMP 9083</strain>
    </source>
</reference>
<gene>
    <name evidence="3" type="ORF">L1785_04400</name>
</gene>
<dbReference type="RefSeq" id="WP_236087934.1">
    <property type="nucleotide sequence ID" value="NZ_JAKGSG010000018.1"/>
</dbReference>
<evidence type="ECO:0000313" key="3">
    <source>
        <dbReference type="EMBL" id="MCF4120214.1"/>
    </source>
</evidence>
<evidence type="ECO:0000256" key="2">
    <source>
        <dbReference type="SAM" id="Phobius"/>
    </source>
</evidence>
<proteinExistence type="predicted"/>
<feature type="compositionally biased region" description="Low complexity" evidence="1">
    <location>
        <begin position="506"/>
        <end position="531"/>
    </location>
</feature>
<dbReference type="Proteomes" id="UP001165405">
    <property type="component" value="Unassembled WGS sequence"/>
</dbReference>
<feature type="compositionally biased region" description="Basic and acidic residues" evidence="1">
    <location>
        <begin position="571"/>
        <end position="587"/>
    </location>
</feature>
<protein>
    <submittedName>
        <fullName evidence="3">Uncharacterized protein</fullName>
    </submittedName>
</protein>
<feature type="compositionally biased region" description="Low complexity" evidence="1">
    <location>
        <begin position="467"/>
        <end position="489"/>
    </location>
</feature>
<evidence type="ECO:0000256" key="1">
    <source>
        <dbReference type="SAM" id="MobiDB-lite"/>
    </source>
</evidence>
<feature type="region of interest" description="Disordered" evidence="1">
    <location>
        <begin position="112"/>
        <end position="138"/>
    </location>
</feature>
<keyword evidence="4" id="KW-1185">Reference proteome</keyword>
<dbReference type="AlphaFoldDB" id="A0AA41QB60"/>
<dbReference type="EMBL" id="JAKGSG010000018">
    <property type="protein sequence ID" value="MCF4120214.1"/>
    <property type="molecule type" value="Genomic_DNA"/>
</dbReference>
<feature type="region of interest" description="Disordered" evidence="1">
    <location>
        <begin position="317"/>
        <end position="633"/>
    </location>
</feature>
<comment type="caution">
    <text evidence="3">The sequence shown here is derived from an EMBL/GenBank/DDBJ whole genome shotgun (WGS) entry which is preliminary data.</text>
</comment>
<accession>A0AA41QB60</accession>
<name>A0AA41QB60_9MICO</name>
<keyword evidence="2" id="KW-0472">Membrane</keyword>
<keyword evidence="2" id="KW-1133">Transmembrane helix</keyword>
<evidence type="ECO:0000313" key="4">
    <source>
        <dbReference type="Proteomes" id="UP001165405"/>
    </source>
</evidence>
<feature type="compositionally biased region" description="Low complexity" evidence="1">
    <location>
        <begin position="317"/>
        <end position="369"/>
    </location>
</feature>
<feature type="compositionally biased region" description="Gly residues" evidence="1">
    <location>
        <begin position="455"/>
        <end position="464"/>
    </location>
</feature>
<feature type="compositionally biased region" description="Gly residues" evidence="1">
    <location>
        <begin position="393"/>
        <end position="408"/>
    </location>
</feature>
<keyword evidence="2" id="KW-0812">Transmembrane</keyword>
<feature type="compositionally biased region" description="Pro residues" evidence="1">
    <location>
        <begin position="415"/>
        <end position="428"/>
    </location>
</feature>
<feature type="region of interest" description="Disordered" evidence="1">
    <location>
        <begin position="238"/>
        <end position="299"/>
    </location>
</feature>
<sequence>MVQRILAALLIVLGLGGIGLGVASATVWRGADTVVAQAVPSGDAALVVTDPGVLGLVADDVTVTATVPEGQTVTLAVGRDVDVLGWVGADPYDRVTGLSDWETLDVTPGAAATDDAAATDPSAPAADPSAPAEGEAATETTVPALVGPDPAGSDMWVSEVTGQTSVSLRWSTPEAPGRWVLLAAGVGDGATPPTVELTWPREAGTPYLWPGVLGGVVLIGLGVVVLLGARRVKRRVAASRPGRAVSSVASAARSQVSKGGGSGSRRRGTTEPQAVPATPGSDDVPGAPGTDDASAEERQAGAGLWGAVAPAASPFAASPFGGPAEPAPFGGAPEPAPFGGPAEPAPFGGAPEPAPFGSPAEPAPFGGAPDRAPFGSVPEPAPFGGLSPVEPAYGGGVPEPAYGGGVPGPFGAAPQPGPQGPEPGPVPMDAPAAGLRRGRRRLAGGAPQPAPEPSGGFGALGGPPAGAPVADPAAAQLAPQAAPPQAGGPFSLRGRRRPGPGGPGAPGAAQAAGAQQVPAAPVQGYPAPAQGYADPAQGYGAPDPAGGHVVPSAPTGPGTGDQAGAPASDRPLTRRELRMRDQAERRAATGTMPVVPGPEAPAEEAHPQEEGSTGRAAAWRQTWGFSGGDGGER</sequence>
<feature type="compositionally biased region" description="Low complexity" evidence="1">
    <location>
        <begin position="238"/>
        <end position="257"/>
    </location>
</feature>